<organism evidence="2 3">
    <name type="scientific">Lactuca saligna</name>
    <name type="common">Willowleaf lettuce</name>
    <dbReference type="NCBI Taxonomy" id="75948"/>
    <lineage>
        <taxon>Eukaryota</taxon>
        <taxon>Viridiplantae</taxon>
        <taxon>Streptophyta</taxon>
        <taxon>Embryophyta</taxon>
        <taxon>Tracheophyta</taxon>
        <taxon>Spermatophyta</taxon>
        <taxon>Magnoliopsida</taxon>
        <taxon>eudicotyledons</taxon>
        <taxon>Gunneridae</taxon>
        <taxon>Pentapetalae</taxon>
        <taxon>asterids</taxon>
        <taxon>campanulids</taxon>
        <taxon>Asterales</taxon>
        <taxon>Asteraceae</taxon>
        <taxon>Cichorioideae</taxon>
        <taxon>Cichorieae</taxon>
        <taxon>Lactucinae</taxon>
        <taxon>Lactuca</taxon>
    </lineage>
</organism>
<comment type="similarity">
    <text evidence="1">Belongs to the PHF5 family.</text>
</comment>
<gene>
    <name evidence="2" type="ORF">LSALG_LOCUS9401</name>
</gene>
<dbReference type="Pfam" id="PF03660">
    <property type="entry name" value="PHF5"/>
    <property type="match status" value="1"/>
</dbReference>
<keyword evidence="3" id="KW-1185">Reference proteome</keyword>
<evidence type="ECO:0000256" key="1">
    <source>
        <dbReference type="ARBA" id="ARBA00008626"/>
    </source>
</evidence>
<evidence type="ECO:0000313" key="2">
    <source>
        <dbReference type="EMBL" id="CAI9269008.1"/>
    </source>
</evidence>
<evidence type="ECO:0008006" key="4">
    <source>
        <dbReference type="Google" id="ProtNLM"/>
    </source>
</evidence>
<dbReference type="PANTHER" id="PTHR13120">
    <property type="entry name" value="PHD FINGER-LIKE DOMAIN-CONTAINING PROTEIN 5A"/>
    <property type="match status" value="1"/>
</dbReference>
<sequence length="193" mass="21823">MQSTKRGNKSKRLCGFGARTRILNDLKLARLPQTSGRRLEDSLSSFSYCSIPSEHLATFLHRVLNPQNLASYLFKHHQAEVVVMAKHHPDLIMCRKQPGIAIGRLCEKCDGKCVICDSYVRPCTLVRVCDECNYGSFQGRCVICGGVGISDAYYCKECTQQEKDRDGCPKIVNLGSAKTDLFYERKKYGFKKR</sequence>
<dbReference type="InterPro" id="IPR005345">
    <property type="entry name" value="PHF5"/>
</dbReference>
<dbReference type="AlphaFoldDB" id="A0AA35VXD4"/>
<dbReference type="Proteomes" id="UP001177003">
    <property type="component" value="Chromosome 1"/>
</dbReference>
<reference evidence="2" key="1">
    <citation type="submission" date="2023-04" db="EMBL/GenBank/DDBJ databases">
        <authorList>
            <person name="Vijverberg K."/>
            <person name="Xiong W."/>
            <person name="Schranz E."/>
        </authorList>
    </citation>
    <scope>NUCLEOTIDE SEQUENCE</scope>
</reference>
<accession>A0AA35VXD4</accession>
<name>A0AA35VXD4_LACSI</name>
<proteinExistence type="inferred from homology"/>
<dbReference type="GO" id="GO:0000398">
    <property type="term" value="P:mRNA splicing, via spliceosome"/>
    <property type="evidence" value="ECO:0007669"/>
    <property type="project" value="InterPro"/>
</dbReference>
<evidence type="ECO:0000313" key="3">
    <source>
        <dbReference type="Proteomes" id="UP001177003"/>
    </source>
</evidence>
<dbReference type="EMBL" id="OX465077">
    <property type="protein sequence ID" value="CAI9269008.1"/>
    <property type="molecule type" value="Genomic_DNA"/>
</dbReference>
<protein>
    <recommendedName>
        <fullName evidence="4">PHD finger-like domain-containing protein 5A</fullName>
    </recommendedName>
</protein>